<dbReference type="InterPro" id="IPR001611">
    <property type="entry name" value="Leu-rich_rpt"/>
</dbReference>
<keyword evidence="4" id="KW-1185">Reference proteome</keyword>
<dbReference type="InterPro" id="IPR032675">
    <property type="entry name" value="LRR_dom_sf"/>
</dbReference>
<protein>
    <submittedName>
        <fullName evidence="3">Uncharacterized protein</fullName>
    </submittedName>
</protein>
<dbReference type="AlphaFoldDB" id="A0AA36EJC6"/>
<keyword evidence="2" id="KW-0677">Repeat</keyword>
<dbReference type="EMBL" id="OX465084">
    <property type="protein sequence ID" value="CAI9295510.1"/>
    <property type="molecule type" value="Genomic_DNA"/>
</dbReference>
<dbReference type="Proteomes" id="UP001177003">
    <property type="component" value="Chromosome 8"/>
</dbReference>
<dbReference type="PROSITE" id="PS51450">
    <property type="entry name" value="LRR"/>
    <property type="match status" value="1"/>
</dbReference>
<reference evidence="3" key="1">
    <citation type="submission" date="2023-04" db="EMBL/GenBank/DDBJ databases">
        <authorList>
            <person name="Vijverberg K."/>
            <person name="Xiong W."/>
            <person name="Schranz E."/>
        </authorList>
    </citation>
    <scope>NUCLEOTIDE SEQUENCE</scope>
</reference>
<dbReference type="InterPro" id="IPR025875">
    <property type="entry name" value="Leu-rich_rpt_4"/>
</dbReference>
<proteinExistence type="predicted"/>
<dbReference type="Gene3D" id="3.80.10.10">
    <property type="entry name" value="Ribonuclease Inhibitor"/>
    <property type="match status" value="2"/>
</dbReference>
<accession>A0AA36EJC6</accession>
<dbReference type="Pfam" id="PF12799">
    <property type="entry name" value="LRR_4"/>
    <property type="match status" value="1"/>
</dbReference>
<dbReference type="PANTHER" id="PTHR16083">
    <property type="entry name" value="LEUCINE RICH REPEAT CONTAINING PROTEIN"/>
    <property type="match status" value="1"/>
</dbReference>
<keyword evidence="1" id="KW-0433">Leucine-rich repeat</keyword>
<name>A0AA36EJC6_LACSI</name>
<evidence type="ECO:0000256" key="1">
    <source>
        <dbReference type="ARBA" id="ARBA00022614"/>
    </source>
</evidence>
<evidence type="ECO:0000256" key="2">
    <source>
        <dbReference type="ARBA" id="ARBA00022737"/>
    </source>
</evidence>
<gene>
    <name evidence="3" type="ORF">LSALG_LOCUS34444</name>
</gene>
<organism evidence="3 4">
    <name type="scientific">Lactuca saligna</name>
    <name type="common">Willowleaf lettuce</name>
    <dbReference type="NCBI Taxonomy" id="75948"/>
    <lineage>
        <taxon>Eukaryota</taxon>
        <taxon>Viridiplantae</taxon>
        <taxon>Streptophyta</taxon>
        <taxon>Embryophyta</taxon>
        <taxon>Tracheophyta</taxon>
        <taxon>Spermatophyta</taxon>
        <taxon>Magnoliopsida</taxon>
        <taxon>eudicotyledons</taxon>
        <taxon>Gunneridae</taxon>
        <taxon>Pentapetalae</taxon>
        <taxon>asterids</taxon>
        <taxon>campanulids</taxon>
        <taxon>Asterales</taxon>
        <taxon>Asteraceae</taxon>
        <taxon>Cichorioideae</taxon>
        <taxon>Cichorieae</taxon>
        <taxon>Lactucinae</taxon>
        <taxon>Lactuca</taxon>
    </lineage>
</organism>
<dbReference type="SUPFAM" id="SSF52058">
    <property type="entry name" value="L domain-like"/>
    <property type="match status" value="1"/>
</dbReference>
<dbReference type="Pfam" id="PF13516">
    <property type="entry name" value="LRR_6"/>
    <property type="match status" value="1"/>
</dbReference>
<evidence type="ECO:0000313" key="4">
    <source>
        <dbReference type="Proteomes" id="UP001177003"/>
    </source>
</evidence>
<dbReference type="PANTHER" id="PTHR16083:SF69">
    <property type="entry name" value="LEUCINE-RICH REPEAT DOMAIN SUPERFAMILY"/>
    <property type="match status" value="1"/>
</dbReference>
<sequence>MFIYPGVHSAPPVSESKLKIILTTLKYVGNTKILNNYLPNLKIMELWYLDNLIMTPNFDGLPKLERFILKGSPHLKEIHSSFGGLDRLVCLCIVKCEGIKKFPSITRLQRIETLSFAGCPRLIESLKIQQKMDSLGDEDVSSGAWESSNLNHIGLCILGRCLRDLCLGLCGFGDEDTGSAVRDLPNLKHIRLCFCRQYLRKLDLSGCNLGDEDMISAVWELPNLQELDLSHNKFSRLEFILIRTPSLKFLNVSDCKRLVELSELPSSIAVLKANNCSSLETFGDISNCKWLWKVSFRGANKVGDGDPPDGTLLDSMLKGNAFNDYRISVTLQHHIPKRIVEIHILIKQEVDEVSRFELGHGRESSEELESEYDGTKTYVGYVSFNSLRGTAFLNSTYNVILISLRQHGFPIGATDRIGAALVPKNDPVQTTKLETDCSEFWDEDHFRPTFTIKQNTKSCINILWRPNH</sequence>
<evidence type="ECO:0000313" key="3">
    <source>
        <dbReference type="EMBL" id="CAI9295510.1"/>
    </source>
</evidence>